<sequence length="413" mass="44634">MIGWLDLRAACCVTNRKSIRWLFRTVDRLLVLEDIRGREKLDQPQAPIEKIAESIEAAEGLTKYHEAFPNLQKPSACTSIDGSVKQIGIESLENFEENGTRCNPHSEESTLKCLESGFQPAGPLHKKKCRHDEYNQISSRCKASDSDLGARSSVRFSTDDQFCEKYPSWPVVKDAQPPSYIDISCTTGSFVSKSIGMTQVHSSDVPGGSPSVIPSVHQSFPSSVPGGSSYQNVAYDSDGFIPHGNKHVSPDVNSYFIAKPEDQSREQTPAYVKDVNILGKNCHSNSSIISSSGQCSTGNVPGQSSSSLFVGSSSSIEAFSPKSPVPPGNTSDMQDLPFRTVSSGYTSPTQVSSSPSIEMNQSILSPNILKILKGNDVAAVNAILNQLADHCPQLKKVNISMLVDVLFEAGALN</sequence>
<evidence type="ECO:0000313" key="1">
    <source>
        <dbReference type="EMBL" id="KAJ1099983.1"/>
    </source>
</evidence>
<keyword evidence="2" id="KW-1185">Reference proteome</keyword>
<gene>
    <name evidence="1" type="ORF">NDU88_005074</name>
</gene>
<reference evidence="1" key="1">
    <citation type="journal article" date="2022" name="bioRxiv">
        <title>Sequencing and chromosome-scale assembly of the giantPleurodeles waltlgenome.</title>
        <authorList>
            <person name="Brown T."/>
            <person name="Elewa A."/>
            <person name="Iarovenko S."/>
            <person name="Subramanian E."/>
            <person name="Araus A.J."/>
            <person name="Petzold A."/>
            <person name="Susuki M."/>
            <person name="Suzuki K.-i.T."/>
            <person name="Hayashi T."/>
            <person name="Toyoda A."/>
            <person name="Oliveira C."/>
            <person name="Osipova E."/>
            <person name="Leigh N.D."/>
            <person name="Simon A."/>
            <person name="Yun M.H."/>
        </authorList>
    </citation>
    <scope>NUCLEOTIDE SEQUENCE</scope>
    <source>
        <strain evidence="1">20211129_DDA</strain>
        <tissue evidence="1">Liver</tissue>
    </source>
</reference>
<accession>A0AAV7M9H1</accession>
<dbReference type="AlphaFoldDB" id="A0AAV7M9H1"/>
<dbReference type="Proteomes" id="UP001066276">
    <property type="component" value="Chromosome 10"/>
</dbReference>
<dbReference type="EMBL" id="JANPWB010000014">
    <property type="protein sequence ID" value="KAJ1099983.1"/>
    <property type="molecule type" value="Genomic_DNA"/>
</dbReference>
<evidence type="ECO:0000313" key="2">
    <source>
        <dbReference type="Proteomes" id="UP001066276"/>
    </source>
</evidence>
<proteinExistence type="predicted"/>
<name>A0AAV7M9H1_PLEWA</name>
<comment type="caution">
    <text evidence="1">The sequence shown here is derived from an EMBL/GenBank/DDBJ whole genome shotgun (WGS) entry which is preliminary data.</text>
</comment>
<protein>
    <submittedName>
        <fullName evidence="1">Uncharacterized protein</fullName>
    </submittedName>
</protein>
<organism evidence="1 2">
    <name type="scientific">Pleurodeles waltl</name>
    <name type="common">Iberian ribbed newt</name>
    <dbReference type="NCBI Taxonomy" id="8319"/>
    <lineage>
        <taxon>Eukaryota</taxon>
        <taxon>Metazoa</taxon>
        <taxon>Chordata</taxon>
        <taxon>Craniata</taxon>
        <taxon>Vertebrata</taxon>
        <taxon>Euteleostomi</taxon>
        <taxon>Amphibia</taxon>
        <taxon>Batrachia</taxon>
        <taxon>Caudata</taxon>
        <taxon>Salamandroidea</taxon>
        <taxon>Salamandridae</taxon>
        <taxon>Pleurodelinae</taxon>
        <taxon>Pleurodeles</taxon>
    </lineage>
</organism>